<dbReference type="GO" id="GO:0009383">
    <property type="term" value="F:rRNA (cytosine-C5-)-methyltransferase activity"/>
    <property type="evidence" value="ECO:0000318"/>
    <property type="project" value="GO_Central"/>
</dbReference>
<dbReference type="AlphaFoldDB" id="U5G1U8"/>
<evidence type="ECO:0000313" key="1">
    <source>
        <dbReference type="EMBL" id="PNT23459.1"/>
    </source>
</evidence>
<accession>U5G1U8</accession>
<dbReference type="Gene3D" id="3.40.50.150">
    <property type="entry name" value="Vaccinia Virus protein VP39"/>
    <property type="match status" value="1"/>
</dbReference>
<sequence length="222" mass="24554">LFSAGIAKVVLKKGKDETFQVWKSNVYSEAVNRINGRPPPKTGDFVLVADGTEKPIGNCLKQELMQQKVKEEAGSTLIRVIPYKCIFVNGEGDRTSVEILKEEGMNVSDVKEKHRSTCPERIKVMVNGITYVISLVCKKTEFYADQRENRQFISTISNGLKVLDICSHSGGFALNVVHGGAIDATDATEFMKGAFTRNESWDIVIFDPPKLAPKKITAGHFS</sequence>
<dbReference type="PANTHER" id="PTHR42873:SF1">
    <property type="entry name" value="S-ADENOSYLMETHIONINE-DEPENDENT METHYLTRANSFERASE DOMAIN-CONTAINING PROTEIN"/>
    <property type="match status" value="1"/>
</dbReference>
<dbReference type="HOGENOM" id="CLU_1247175_0_0_1"/>
<evidence type="ECO:0000313" key="2">
    <source>
        <dbReference type="Proteomes" id="UP000006729"/>
    </source>
</evidence>
<name>U5G1U8_POPTR</name>
<feature type="non-terminal residue" evidence="1">
    <location>
        <position position="1"/>
    </location>
</feature>
<dbReference type="SUPFAM" id="SSF53335">
    <property type="entry name" value="S-adenosyl-L-methionine-dependent methyltransferases"/>
    <property type="match status" value="1"/>
</dbReference>
<organism evidence="1 2">
    <name type="scientific">Populus trichocarpa</name>
    <name type="common">Western balsam poplar</name>
    <name type="synonym">Populus balsamifera subsp. trichocarpa</name>
    <dbReference type="NCBI Taxonomy" id="3694"/>
    <lineage>
        <taxon>Eukaryota</taxon>
        <taxon>Viridiplantae</taxon>
        <taxon>Streptophyta</taxon>
        <taxon>Embryophyta</taxon>
        <taxon>Tracheophyta</taxon>
        <taxon>Spermatophyta</taxon>
        <taxon>Magnoliopsida</taxon>
        <taxon>eudicotyledons</taxon>
        <taxon>Gunneridae</taxon>
        <taxon>Pentapetalae</taxon>
        <taxon>rosids</taxon>
        <taxon>fabids</taxon>
        <taxon>Malpighiales</taxon>
        <taxon>Salicaceae</taxon>
        <taxon>Saliceae</taxon>
        <taxon>Populus</taxon>
    </lineage>
</organism>
<gene>
    <name evidence="1" type="ORF">POPTR_008G082200</name>
</gene>
<dbReference type="EMBL" id="CM009297">
    <property type="protein sequence ID" value="PNT23459.1"/>
    <property type="molecule type" value="Genomic_DNA"/>
</dbReference>
<dbReference type="GO" id="GO:0003723">
    <property type="term" value="F:RNA binding"/>
    <property type="evidence" value="ECO:0007669"/>
    <property type="project" value="InterPro"/>
</dbReference>
<protein>
    <recommendedName>
        <fullName evidence="3">S-adenosylmethionine-dependent methyltransferase domain-containing protein</fullName>
    </recommendedName>
</protein>
<reference evidence="1 2" key="1">
    <citation type="journal article" date="2006" name="Science">
        <title>The genome of black cottonwood, Populus trichocarpa (Torr. &amp; Gray).</title>
        <authorList>
            <person name="Tuskan G.A."/>
            <person name="Difazio S."/>
            <person name="Jansson S."/>
            <person name="Bohlmann J."/>
            <person name="Grigoriev I."/>
            <person name="Hellsten U."/>
            <person name="Putnam N."/>
            <person name="Ralph S."/>
            <person name="Rombauts S."/>
            <person name="Salamov A."/>
            <person name="Schein J."/>
            <person name="Sterck L."/>
            <person name="Aerts A."/>
            <person name="Bhalerao R.R."/>
            <person name="Bhalerao R.P."/>
            <person name="Blaudez D."/>
            <person name="Boerjan W."/>
            <person name="Brun A."/>
            <person name="Brunner A."/>
            <person name="Busov V."/>
            <person name="Campbell M."/>
            <person name="Carlson J."/>
            <person name="Chalot M."/>
            <person name="Chapman J."/>
            <person name="Chen G.L."/>
            <person name="Cooper D."/>
            <person name="Coutinho P.M."/>
            <person name="Couturier J."/>
            <person name="Covert S."/>
            <person name="Cronk Q."/>
            <person name="Cunningham R."/>
            <person name="Davis J."/>
            <person name="Degroeve S."/>
            <person name="Dejardin A."/>
            <person name="Depamphilis C."/>
            <person name="Detter J."/>
            <person name="Dirks B."/>
            <person name="Dubchak I."/>
            <person name="Duplessis S."/>
            <person name="Ehlting J."/>
            <person name="Ellis B."/>
            <person name="Gendler K."/>
            <person name="Goodstein D."/>
            <person name="Gribskov M."/>
            <person name="Grimwood J."/>
            <person name="Groover A."/>
            <person name="Gunter L."/>
            <person name="Hamberger B."/>
            <person name="Heinze B."/>
            <person name="Helariutta Y."/>
            <person name="Henrissat B."/>
            <person name="Holligan D."/>
            <person name="Holt R."/>
            <person name="Huang W."/>
            <person name="Islam-Faridi N."/>
            <person name="Jones S."/>
            <person name="Jones-Rhoades M."/>
            <person name="Jorgensen R."/>
            <person name="Joshi C."/>
            <person name="Kangasjarvi J."/>
            <person name="Karlsson J."/>
            <person name="Kelleher C."/>
            <person name="Kirkpatrick R."/>
            <person name="Kirst M."/>
            <person name="Kohler A."/>
            <person name="Kalluri U."/>
            <person name="Larimer F."/>
            <person name="Leebens-Mack J."/>
            <person name="Leple J.C."/>
            <person name="Locascio P."/>
            <person name="Lou Y."/>
            <person name="Lucas S."/>
            <person name="Martin F."/>
            <person name="Montanini B."/>
            <person name="Napoli C."/>
            <person name="Nelson D.R."/>
            <person name="Nelson C."/>
            <person name="Nieminen K."/>
            <person name="Nilsson O."/>
            <person name="Pereda V."/>
            <person name="Peter G."/>
            <person name="Philippe R."/>
            <person name="Pilate G."/>
            <person name="Poliakov A."/>
            <person name="Razumovskaya J."/>
            <person name="Richardson P."/>
            <person name="Rinaldi C."/>
            <person name="Ritland K."/>
            <person name="Rouze P."/>
            <person name="Ryaboy D."/>
            <person name="Schmutz J."/>
            <person name="Schrader J."/>
            <person name="Segerman B."/>
            <person name="Shin H."/>
            <person name="Siddiqui A."/>
            <person name="Sterky F."/>
            <person name="Terry A."/>
            <person name="Tsai C.J."/>
            <person name="Uberbacher E."/>
            <person name="Unneberg P."/>
            <person name="Vahala J."/>
            <person name="Wall K."/>
            <person name="Wessler S."/>
            <person name="Yang G."/>
            <person name="Yin T."/>
            <person name="Douglas C."/>
            <person name="Marra M."/>
            <person name="Sandberg G."/>
            <person name="Van de Peer Y."/>
            <person name="Rokhsar D."/>
        </authorList>
    </citation>
    <scope>NUCLEOTIDE SEQUENCE [LARGE SCALE GENOMIC DNA]</scope>
    <source>
        <strain evidence="2">cv. Nisqually</strain>
    </source>
</reference>
<dbReference type="InterPro" id="IPR029063">
    <property type="entry name" value="SAM-dependent_MTases_sf"/>
</dbReference>
<dbReference type="eggNOG" id="ENOG502QS1I">
    <property type="taxonomic scope" value="Eukaryota"/>
</dbReference>
<dbReference type="Gene3D" id="2.30.130.10">
    <property type="entry name" value="PUA domain"/>
    <property type="match status" value="1"/>
</dbReference>
<keyword evidence="2" id="KW-1185">Reference proteome</keyword>
<proteinExistence type="predicted"/>
<evidence type="ECO:0008006" key="3">
    <source>
        <dbReference type="Google" id="ProtNLM"/>
    </source>
</evidence>
<dbReference type="InterPro" id="IPR036974">
    <property type="entry name" value="PUA_sf"/>
</dbReference>
<dbReference type="InParanoid" id="U5G1U8"/>
<dbReference type="Proteomes" id="UP000006729">
    <property type="component" value="Chromosome 8"/>
</dbReference>
<dbReference type="STRING" id="3694.U5G1U8"/>
<dbReference type="GO" id="GO:0070475">
    <property type="term" value="P:rRNA base methylation"/>
    <property type="evidence" value="ECO:0000318"/>
    <property type="project" value="GO_Central"/>
</dbReference>
<dbReference type="PANTHER" id="PTHR42873">
    <property type="entry name" value="RIBOSOMAL RNA LARGE SUBUNIT METHYLTRANSFERASE"/>
    <property type="match status" value="1"/>
</dbReference>